<dbReference type="EMBL" id="JANDBD010000020">
    <property type="protein sequence ID" value="MCP9276792.1"/>
    <property type="molecule type" value="Genomic_DNA"/>
</dbReference>
<proteinExistence type="predicted"/>
<dbReference type="SUPFAM" id="SSF88659">
    <property type="entry name" value="Sigma3 and sigma4 domains of RNA polymerase sigma factors"/>
    <property type="match status" value="1"/>
</dbReference>
<name>A0ABT1MGB3_9MYCO</name>
<dbReference type="Gene3D" id="1.10.10.10">
    <property type="entry name" value="Winged helix-like DNA-binding domain superfamily/Winged helix DNA-binding domain"/>
    <property type="match status" value="1"/>
</dbReference>
<organism evidence="1 2">
    <name type="scientific">Mycolicibacterium arenosum</name>
    <dbReference type="NCBI Taxonomy" id="2952157"/>
    <lineage>
        <taxon>Bacteria</taxon>
        <taxon>Bacillati</taxon>
        <taxon>Actinomycetota</taxon>
        <taxon>Actinomycetes</taxon>
        <taxon>Mycobacteriales</taxon>
        <taxon>Mycobacteriaceae</taxon>
        <taxon>Mycolicibacterium</taxon>
    </lineage>
</organism>
<comment type="caution">
    <text evidence="1">The sequence shown here is derived from an EMBL/GenBank/DDBJ whole genome shotgun (WGS) entry which is preliminary data.</text>
</comment>
<reference evidence="1 2" key="1">
    <citation type="submission" date="2022-06" db="EMBL/GenBank/DDBJ databases">
        <title>Mycolicibacterium sp. CAU 1645 isolated from seawater.</title>
        <authorList>
            <person name="Kim W."/>
        </authorList>
    </citation>
    <scope>NUCLEOTIDE SEQUENCE [LARGE SCALE GENOMIC DNA]</scope>
    <source>
        <strain evidence="1 2">CAU 1645</strain>
    </source>
</reference>
<accession>A0ABT1MGB3</accession>
<sequence length="570" mass="60997">MTAADPPVRDVVDGFDLIADRPIPYGRLPRRARTVFGEEFRLWGDLADQTVGTLTGHPKAGRITVDALLAAAREAAGDAGSASPGPDDGTPANEAVRRLLNRLDDYDRELLSARGWALRPSTIAETAARLGVSRNNVVHNQPRARRRLTELLEQPEHAEIVHAAAYLRWRLGPVTRAHTVGRMFGDLGLRIDSDAGQLLLHVAGPYAEADDWLEIPTGAGGLADARAILDRLTRFGAPTTGVLVDGLAAIGVPARTAEDLIRTHPGLQSYGEHWVGQGPTAVEKITAALRLVGEPVAVEEITAGIGEEIDEQTIRDALRRDDRFIRVTRTRWALRVWGGVEYTGLFDEIATCIDAHRAPVPTDAIVADIAAALPDVKRTSVRGYLSAPGFVIENGAVRRRTAADGWPAVAPLNTVRGVFRNGANEIRVALPVTRDLLRGSGTVVSPALATALGVHPGGRRQFDGPTHDVTLSWRESALNGGRFGSLRALATDLGVALGDTLVLVFDVVTGGVHAVPLAADTSDSARLRVLLGRTGDRPVADLALALDCTPEQVRELLHRRGDGHLLPVPE</sequence>
<dbReference type="InterPro" id="IPR036388">
    <property type="entry name" value="WH-like_DNA-bd_sf"/>
</dbReference>
<dbReference type="Proteomes" id="UP001651690">
    <property type="component" value="Unassembled WGS sequence"/>
</dbReference>
<evidence type="ECO:0000313" key="2">
    <source>
        <dbReference type="Proteomes" id="UP001651690"/>
    </source>
</evidence>
<keyword evidence="2" id="KW-1185">Reference proteome</keyword>
<evidence type="ECO:0000313" key="1">
    <source>
        <dbReference type="EMBL" id="MCP9276792.1"/>
    </source>
</evidence>
<dbReference type="RefSeq" id="WP_255065023.1">
    <property type="nucleotide sequence ID" value="NZ_JANDBD010000020.1"/>
</dbReference>
<protein>
    <submittedName>
        <fullName evidence="1">Uncharacterized protein</fullName>
    </submittedName>
</protein>
<dbReference type="InterPro" id="IPR013324">
    <property type="entry name" value="RNA_pol_sigma_r3/r4-like"/>
</dbReference>
<gene>
    <name evidence="1" type="ORF">NM203_31885</name>
</gene>